<name>A0A2N3YFW6_9MICO</name>
<keyword evidence="3" id="KW-1185">Reference proteome</keyword>
<dbReference type="EMBL" id="PJNE01000001">
    <property type="protein sequence ID" value="PKW25710.1"/>
    <property type="molecule type" value="Genomic_DNA"/>
</dbReference>
<dbReference type="AlphaFoldDB" id="A0A2N3YFW6"/>
<feature type="compositionally biased region" description="Basic residues" evidence="1">
    <location>
        <begin position="8"/>
        <end position="26"/>
    </location>
</feature>
<reference evidence="2 3" key="1">
    <citation type="submission" date="2017-12" db="EMBL/GenBank/DDBJ databases">
        <title>Sequencing the genomes of 1000 Actinobacteria strains.</title>
        <authorList>
            <person name="Klenk H.-P."/>
        </authorList>
    </citation>
    <scope>NUCLEOTIDE SEQUENCE [LARGE SCALE GENOMIC DNA]</scope>
    <source>
        <strain evidence="2 3">DSM 12806</strain>
    </source>
</reference>
<evidence type="ECO:0000313" key="3">
    <source>
        <dbReference type="Proteomes" id="UP000233781"/>
    </source>
</evidence>
<evidence type="ECO:0000256" key="1">
    <source>
        <dbReference type="SAM" id="MobiDB-lite"/>
    </source>
</evidence>
<accession>A0A2N3YFW6</accession>
<evidence type="ECO:0000313" key="2">
    <source>
        <dbReference type="EMBL" id="PKW25710.1"/>
    </source>
</evidence>
<feature type="region of interest" description="Disordered" evidence="1">
    <location>
        <begin position="1"/>
        <end position="26"/>
    </location>
</feature>
<dbReference type="Proteomes" id="UP000233781">
    <property type="component" value="Unassembled WGS sequence"/>
</dbReference>
<protein>
    <submittedName>
        <fullName evidence="2">Uncharacterized protein</fullName>
    </submittedName>
</protein>
<sequence length="600" mass="62755">MVVVTPRSSRRKGAPNRSATRGRARPLRAVAAPDPATSSLMGTLRSAIRSDDPTALVTLVSSMLSVTDAWAADEDLDTAEGVPLDQLLDSLVGTSYAETTVALHAAAAMLPDDLDAARVRRAIGSRRHPVPPGVTGLRELNVQAAAKLGDELVDGDNVILGLEWPGIGGVTAVVYVDEAFGTRVKDVFLVPEPFGQVCGRYRELLVGSGRRASELTEIPVADARASIEAAIAAADAAGPSAVPADWTGPDGDPVGWPGARPFVELVLRRMPAGGHSVLTSGQLRATSRVDAVTDFLASPYAAAVEDEAGVAAAVLIAEDAAAGAGHPLRWSPVQVELALAQRLPWADGAGDDALAAVADVLPAFVRYAHAQLGAPASATAETLAAIQEWLPAFTTLRRAPAVARWREIGGMVDAFERGDTGPLMLRSLADEVGGPAALDALDADPLPEEPLALDAVAPDVREPVAAIAEAIEVWLRESPRVSHLGALREEWRTAAHRLLVGAAVKDPGWLRRRASVRGRACGVLWATGVANRLVGPSGAVLVKDLAADFGVSGPPSAKAEAVVRAWHDGRWVGGDALGDARLLVSTRRAALIRQRDRYRS</sequence>
<gene>
    <name evidence="2" type="ORF">ATL31_0508</name>
</gene>
<organism evidence="2 3">
    <name type="scientific">Phycicoccus duodecadis</name>
    <dbReference type="NCBI Taxonomy" id="173053"/>
    <lineage>
        <taxon>Bacteria</taxon>
        <taxon>Bacillati</taxon>
        <taxon>Actinomycetota</taxon>
        <taxon>Actinomycetes</taxon>
        <taxon>Micrococcales</taxon>
        <taxon>Intrasporangiaceae</taxon>
        <taxon>Phycicoccus</taxon>
    </lineage>
</organism>
<comment type="caution">
    <text evidence="2">The sequence shown here is derived from an EMBL/GenBank/DDBJ whole genome shotgun (WGS) entry which is preliminary data.</text>
</comment>
<proteinExistence type="predicted"/>